<evidence type="ECO:0000256" key="3">
    <source>
        <dbReference type="ARBA" id="ARBA00011991"/>
    </source>
</evidence>
<dbReference type="STRING" id="655015.B1812_04955"/>
<evidence type="ECO:0000313" key="11">
    <source>
        <dbReference type="EMBL" id="ARN80521.1"/>
    </source>
</evidence>
<comment type="similarity">
    <text evidence="2 10">Belongs to the CobT family.</text>
</comment>
<evidence type="ECO:0000313" key="12">
    <source>
        <dbReference type="Proteomes" id="UP000193978"/>
    </source>
</evidence>
<evidence type="ECO:0000256" key="8">
    <source>
        <dbReference type="ARBA" id="ARBA00030686"/>
    </source>
</evidence>
<gene>
    <name evidence="10" type="primary">cobT</name>
    <name evidence="11" type="ORF">B1812_04955</name>
</gene>
<evidence type="ECO:0000256" key="5">
    <source>
        <dbReference type="ARBA" id="ARBA00022573"/>
    </source>
</evidence>
<dbReference type="GO" id="GO:0008939">
    <property type="term" value="F:nicotinate-nucleotide-dimethylbenzimidazole phosphoribosyltransferase activity"/>
    <property type="evidence" value="ECO:0007669"/>
    <property type="project" value="UniProtKB-UniRule"/>
</dbReference>
<organism evidence="11 12">
    <name type="scientific">Methylocystis bryophila</name>
    <dbReference type="NCBI Taxonomy" id="655015"/>
    <lineage>
        <taxon>Bacteria</taxon>
        <taxon>Pseudomonadati</taxon>
        <taxon>Pseudomonadota</taxon>
        <taxon>Alphaproteobacteria</taxon>
        <taxon>Hyphomicrobiales</taxon>
        <taxon>Methylocystaceae</taxon>
        <taxon>Methylocystis</taxon>
    </lineage>
</organism>
<dbReference type="NCBIfam" id="TIGR03160">
    <property type="entry name" value="cobT_DBIPRT"/>
    <property type="match status" value="1"/>
</dbReference>
<name>A0A1W6MSD6_9HYPH</name>
<reference evidence="11 12" key="1">
    <citation type="submission" date="2017-02" db="EMBL/GenBank/DDBJ databases">
        <authorList>
            <person name="Peterson S.W."/>
        </authorList>
    </citation>
    <scope>NUCLEOTIDE SEQUENCE [LARGE SCALE GENOMIC DNA]</scope>
    <source>
        <strain evidence="11 12">S285</strain>
    </source>
</reference>
<dbReference type="InterPro" id="IPR023195">
    <property type="entry name" value="Nict_dMeBzImd_PRibTrfase_N"/>
</dbReference>
<keyword evidence="12" id="KW-1185">Reference proteome</keyword>
<dbReference type="KEGG" id="mbry:B1812_04955"/>
<dbReference type="HAMAP" id="MF_00230">
    <property type="entry name" value="CobT"/>
    <property type="match status" value="1"/>
</dbReference>
<feature type="active site" description="Proton acceptor" evidence="10">
    <location>
        <position position="306"/>
    </location>
</feature>
<dbReference type="UniPathway" id="UPA00061">
    <property type="reaction ID" value="UER00516"/>
</dbReference>
<keyword evidence="7 10" id="KW-0808">Transferase</keyword>
<dbReference type="Proteomes" id="UP000193978">
    <property type="component" value="Chromosome"/>
</dbReference>
<comment type="function">
    <text evidence="10">Catalyzes the synthesis of alpha-ribazole-5'-phosphate from nicotinate mononucleotide (NAMN) and 5,6-dimethylbenzimidazole (DMB).</text>
</comment>
<keyword evidence="6 10" id="KW-0328">Glycosyltransferase</keyword>
<dbReference type="Gene3D" id="1.10.1610.10">
    <property type="match status" value="1"/>
</dbReference>
<evidence type="ECO:0000256" key="9">
    <source>
        <dbReference type="ARBA" id="ARBA00047340"/>
    </source>
</evidence>
<comment type="pathway">
    <text evidence="1 10">Nucleoside biosynthesis; alpha-ribazole biosynthesis; alpha-ribazole from 5,6-dimethylbenzimidazole: step 1/2.</text>
</comment>
<protein>
    <recommendedName>
        <fullName evidence="4 10">Nicotinate-nucleotide--dimethylbenzimidazole phosphoribosyltransferase</fullName>
        <shortName evidence="10">NN:DBI PRT</shortName>
        <ecNumber evidence="3 10">2.4.2.21</ecNumber>
    </recommendedName>
    <alternativeName>
        <fullName evidence="8 10">N(1)-alpha-phosphoribosyltransferase</fullName>
    </alternativeName>
</protein>
<evidence type="ECO:0000256" key="4">
    <source>
        <dbReference type="ARBA" id="ARBA00015486"/>
    </source>
</evidence>
<dbReference type="NCBIfam" id="NF000996">
    <property type="entry name" value="PRK00105.1"/>
    <property type="match status" value="1"/>
</dbReference>
<comment type="catalytic activity">
    <reaction evidence="9 10">
        <text>5,6-dimethylbenzimidazole + nicotinate beta-D-ribonucleotide = alpha-ribazole 5'-phosphate + nicotinate + H(+)</text>
        <dbReference type="Rhea" id="RHEA:11196"/>
        <dbReference type="ChEBI" id="CHEBI:15378"/>
        <dbReference type="ChEBI" id="CHEBI:15890"/>
        <dbReference type="ChEBI" id="CHEBI:32544"/>
        <dbReference type="ChEBI" id="CHEBI:57502"/>
        <dbReference type="ChEBI" id="CHEBI:57918"/>
        <dbReference type="EC" id="2.4.2.21"/>
    </reaction>
</comment>
<dbReference type="CDD" id="cd02439">
    <property type="entry name" value="DMB-PRT_CobT"/>
    <property type="match status" value="1"/>
</dbReference>
<dbReference type="OrthoDB" id="9781491at2"/>
<dbReference type="Pfam" id="PF02277">
    <property type="entry name" value="DBI_PRT"/>
    <property type="match status" value="1"/>
</dbReference>
<keyword evidence="5 10" id="KW-0169">Cobalamin biosynthesis</keyword>
<proteinExistence type="inferred from homology"/>
<dbReference type="InterPro" id="IPR003200">
    <property type="entry name" value="Nict_dMeBzImd_PRibTrfase"/>
</dbReference>
<dbReference type="EMBL" id="CP019948">
    <property type="protein sequence ID" value="ARN80521.1"/>
    <property type="molecule type" value="Genomic_DNA"/>
</dbReference>
<dbReference type="InterPro" id="IPR036087">
    <property type="entry name" value="Nict_dMeBzImd_PRibTrfase_sf"/>
</dbReference>
<dbReference type="InterPro" id="IPR017846">
    <property type="entry name" value="Nict_dMeBzImd_PRibTrfase_bact"/>
</dbReference>
<dbReference type="PANTHER" id="PTHR43463">
    <property type="entry name" value="NICOTINATE-NUCLEOTIDE--DIMETHYLBENZIMIDAZOLE PHOSPHORIBOSYLTRANSFERASE"/>
    <property type="match status" value="1"/>
</dbReference>
<dbReference type="PANTHER" id="PTHR43463:SF1">
    <property type="entry name" value="NICOTINATE-NUCLEOTIDE--DIMETHYLBENZIMIDAZOLE PHOSPHORIBOSYLTRANSFERASE"/>
    <property type="match status" value="1"/>
</dbReference>
<evidence type="ECO:0000256" key="2">
    <source>
        <dbReference type="ARBA" id="ARBA00007110"/>
    </source>
</evidence>
<dbReference type="Gene3D" id="3.40.50.10210">
    <property type="match status" value="1"/>
</dbReference>
<evidence type="ECO:0000256" key="7">
    <source>
        <dbReference type="ARBA" id="ARBA00022679"/>
    </source>
</evidence>
<evidence type="ECO:0000256" key="10">
    <source>
        <dbReference type="HAMAP-Rule" id="MF_00230"/>
    </source>
</evidence>
<dbReference type="AlphaFoldDB" id="A0A1W6MSD6"/>
<dbReference type="GO" id="GO:0009236">
    <property type="term" value="P:cobalamin biosynthetic process"/>
    <property type="evidence" value="ECO:0007669"/>
    <property type="project" value="UniProtKB-UniRule"/>
</dbReference>
<accession>A0A1W6MSD6</accession>
<dbReference type="SUPFAM" id="SSF52733">
    <property type="entry name" value="Nicotinate mononucleotide:5,6-dimethylbenzimidazole phosphoribosyltransferase (CobT)"/>
    <property type="match status" value="1"/>
</dbReference>
<dbReference type="EC" id="2.4.2.21" evidence="3 10"/>
<sequence>MPSKISPFEEIRMLLAGLPAPSHEAAAAVRERDAQLTKPPGSLGRLEEIVEFLAAWQGKGKPEINRPLVAVFAGNHGVVAQGVSAFPPEVTRQMLENFTNGGAAINQLCKSFGLGLKVFELALEHPTRDFTVEPAMTEAEAAATLAYGMEAIDDGVDLLAPGEMGIGNTTAAAAIYAALYGGPASLWTGRGTGVDDTGLARKTAAIDAALALHGPHLSDPLEILRRLGGREIAGLMGAILAARRARVPVVLDGYVACAAAALLHALNEDAIAHCLAGHVSAEGAHAEVLRRLGKKPLLDLGMRLGEGSGAALAVGVIKAALACHRDMATFASAGVSGAG</sequence>
<evidence type="ECO:0000256" key="6">
    <source>
        <dbReference type="ARBA" id="ARBA00022676"/>
    </source>
</evidence>
<evidence type="ECO:0000256" key="1">
    <source>
        <dbReference type="ARBA" id="ARBA00005049"/>
    </source>
</evidence>